<feature type="chain" id="PRO_5014746292" description="Copper resistance protein CopB" evidence="1">
    <location>
        <begin position="49"/>
        <end position="254"/>
    </location>
</feature>
<keyword evidence="2" id="KW-0614">Plasmid</keyword>
<sequence length="254" mass="27482">MPPRIFGTGDAHPWQSYPVSRRKKVGRMVTRFAALALVAALSSAPAWADVEGSVSLTSDYIDKGLSQSDGNAAFQGGLTWTHETGLFLAMDGSTVDFNDSTDAELNLIGGYQWQWEQWAVVAGISRTHYAGAPKGAGMDLWEFALAGSLDLETHQWEAEMVYSPDDGGAGDALYHRIAVTIPFAERFAVSPHLGHQWYDRKDLGGPNFWEWGAELSYALAPATIGIAYTDTSLKNEPGCKCGGRVAAFVTVSFP</sequence>
<evidence type="ECO:0000256" key="1">
    <source>
        <dbReference type="SAM" id="SignalP"/>
    </source>
</evidence>
<geneLocation type="plasmid" evidence="2 3">
    <name>unnamed1</name>
</geneLocation>
<dbReference type="EMBL" id="CP025613">
    <property type="protein sequence ID" value="AUN33030.1"/>
    <property type="molecule type" value="Genomic_DNA"/>
</dbReference>
<proteinExistence type="predicted"/>
<accession>A0A2K9NIW8</accession>
<evidence type="ECO:0000313" key="3">
    <source>
        <dbReference type="Proteomes" id="UP000234752"/>
    </source>
</evidence>
<dbReference type="NCBIfam" id="TIGR02001">
    <property type="entry name" value="gcw_chp"/>
    <property type="match status" value="1"/>
</dbReference>
<dbReference type="KEGG" id="ncb:C0V82_21705"/>
<protein>
    <recommendedName>
        <fullName evidence="4">Copper resistance protein CopB</fullName>
    </recommendedName>
</protein>
<keyword evidence="3" id="KW-1185">Reference proteome</keyword>
<evidence type="ECO:0008006" key="4">
    <source>
        <dbReference type="Google" id="ProtNLM"/>
    </source>
</evidence>
<dbReference type="Pfam" id="PF09694">
    <property type="entry name" value="Gcw_chp"/>
    <property type="match status" value="1"/>
</dbReference>
<feature type="signal peptide" evidence="1">
    <location>
        <begin position="1"/>
        <end position="48"/>
    </location>
</feature>
<reference evidence="2 3" key="1">
    <citation type="submission" date="2017-12" db="EMBL/GenBank/DDBJ databases">
        <title>Genomes of bacteria within cyanobacterial aggregates.</title>
        <authorList>
            <person name="Cai H."/>
        </authorList>
    </citation>
    <scope>NUCLEOTIDE SEQUENCE [LARGE SCALE GENOMIC DNA]</scope>
    <source>
        <strain evidence="2 3">TH16</strain>
        <plasmid evidence="2 3">unnamed1</plasmid>
    </source>
</reference>
<name>A0A2K9NIW8_9PROT</name>
<dbReference type="InterPro" id="IPR010239">
    <property type="entry name" value="CHP02001"/>
</dbReference>
<keyword evidence="1" id="KW-0732">Signal</keyword>
<gene>
    <name evidence="2" type="ORF">C0V82_21705</name>
</gene>
<dbReference type="Proteomes" id="UP000234752">
    <property type="component" value="Plasmid unnamed1"/>
</dbReference>
<organism evidence="2 3">
    <name type="scientific">Niveispirillum cyanobacteriorum</name>
    <dbReference type="NCBI Taxonomy" id="1612173"/>
    <lineage>
        <taxon>Bacteria</taxon>
        <taxon>Pseudomonadati</taxon>
        <taxon>Pseudomonadota</taxon>
        <taxon>Alphaproteobacteria</taxon>
        <taxon>Rhodospirillales</taxon>
        <taxon>Azospirillaceae</taxon>
        <taxon>Niveispirillum</taxon>
    </lineage>
</organism>
<dbReference type="AlphaFoldDB" id="A0A2K9NIW8"/>
<evidence type="ECO:0000313" key="2">
    <source>
        <dbReference type="EMBL" id="AUN33030.1"/>
    </source>
</evidence>